<protein>
    <submittedName>
        <fullName evidence="1">Uncharacterized protein</fullName>
    </submittedName>
</protein>
<comment type="caution">
    <text evidence="1">The sequence shown here is derived from an EMBL/GenBank/DDBJ whole genome shotgun (WGS) entry which is preliminary data.</text>
</comment>
<dbReference type="AlphaFoldDB" id="A0A4Y2K4F7"/>
<name>A0A4Y2K4F7_ARAVE</name>
<accession>A0A4Y2K4F7</accession>
<dbReference type="EMBL" id="BGPR01004221">
    <property type="protein sequence ID" value="GBM97300.1"/>
    <property type="molecule type" value="Genomic_DNA"/>
</dbReference>
<evidence type="ECO:0000313" key="2">
    <source>
        <dbReference type="Proteomes" id="UP000499080"/>
    </source>
</evidence>
<gene>
    <name evidence="1" type="ORF">AVEN_27067_1</name>
</gene>
<keyword evidence="2" id="KW-1185">Reference proteome</keyword>
<dbReference type="OrthoDB" id="6417614at2759"/>
<dbReference type="Proteomes" id="UP000499080">
    <property type="component" value="Unassembled WGS sequence"/>
</dbReference>
<evidence type="ECO:0000313" key="1">
    <source>
        <dbReference type="EMBL" id="GBM97300.1"/>
    </source>
</evidence>
<reference evidence="1 2" key="1">
    <citation type="journal article" date="2019" name="Sci. Rep.">
        <title>Orb-weaving spider Araneus ventricosus genome elucidates the spidroin gene catalogue.</title>
        <authorList>
            <person name="Kono N."/>
            <person name="Nakamura H."/>
            <person name="Ohtoshi R."/>
            <person name="Moran D.A.P."/>
            <person name="Shinohara A."/>
            <person name="Yoshida Y."/>
            <person name="Fujiwara M."/>
            <person name="Mori M."/>
            <person name="Tomita M."/>
            <person name="Arakawa K."/>
        </authorList>
    </citation>
    <scope>NUCLEOTIDE SEQUENCE [LARGE SCALE GENOMIC DNA]</scope>
</reference>
<sequence length="125" mass="14372">MNRLKRHAHLLHVLSAAGSQQRNVILKSATSKQLKTLCEICEYVLAGNVSKANVTRLCRYKRTIRQLAYRNVSRARKRKLLNTNQIGGFLPLFLPADLSIVGGLVEKTIGNRIWKKTIKWFEKWN</sequence>
<proteinExistence type="predicted"/>
<organism evidence="1 2">
    <name type="scientific">Araneus ventricosus</name>
    <name type="common">Orbweaver spider</name>
    <name type="synonym">Epeira ventricosa</name>
    <dbReference type="NCBI Taxonomy" id="182803"/>
    <lineage>
        <taxon>Eukaryota</taxon>
        <taxon>Metazoa</taxon>
        <taxon>Ecdysozoa</taxon>
        <taxon>Arthropoda</taxon>
        <taxon>Chelicerata</taxon>
        <taxon>Arachnida</taxon>
        <taxon>Araneae</taxon>
        <taxon>Araneomorphae</taxon>
        <taxon>Entelegynae</taxon>
        <taxon>Araneoidea</taxon>
        <taxon>Araneidae</taxon>
        <taxon>Araneus</taxon>
    </lineage>
</organism>